<dbReference type="PANTHER" id="PTHR46268">
    <property type="entry name" value="STRESS RESPONSE PROTEIN NHAX"/>
    <property type="match status" value="1"/>
</dbReference>
<evidence type="ECO:0000259" key="2">
    <source>
        <dbReference type="Pfam" id="PF00582"/>
    </source>
</evidence>
<comment type="similarity">
    <text evidence="1">Belongs to the universal stress protein A family.</text>
</comment>
<dbReference type="PRINTS" id="PR01438">
    <property type="entry name" value="UNVRSLSTRESS"/>
</dbReference>
<dbReference type="HOGENOM" id="CLU_049301_16_6_6"/>
<dbReference type="eggNOG" id="COG0589">
    <property type="taxonomic scope" value="Bacteria"/>
</dbReference>
<sequence>MAKSPLLKDNVPMKTVLMAIDNTPVAQKVISLTIEEALAHRAEVMVLCCIDPAYSSCSQPIDIDAGEDPADFVAAQDEQNTAEMVVRHALAPLLQAGIKARGMILAGEAADTIVAQSQQLNASMIIMGRRHLSPFNRLLKGSVSAAVVERAHCPVLIDVRKD</sequence>
<dbReference type="SUPFAM" id="SSF52402">
    <property type="entry name" value="Adenine nucleotide alpha hydrolases-like"/>
    <property type="match status" value="1"/>
</dbReference>
<dbReference type="EMBL" id="CP001875">
    <property type="protein sequence ID" value="ADD77902.1"/>
    <property type="molecule type" value="Genomic_DNA"/>
</dbReference>
<dbReference type="InterPro" id="IPR006016">
    <property type="entry name" value="UspA"/>
</dbReference>
<reference evidence="3 4" key="1">
    <citation type="journal article" date="2010" name="J. Bacteriol.">
        <title>Genome sequence of Pantoea ananatis LMG20103, the causative agent of Eucalyptus blight and dieback.</title>
        <authorList>
            <person name="De Maayer P."/>
            <person name="Chan W.Y."/>
            <person name="Venter S.N."/>
            <person name="Toth I.K."/>
            <person name="Birch P.R."/>
            <person name="Joubert F."/>
            <person name="Coutinho T.A."/>
        </authorList>
    </citation>
    <scope>NUCLEOTIDE SEQUENCE [LARGE SCALE GENOMIC DNA]</scope>
    <source>
        <strain evidence="3 4">LMG 20103</strain>
    </source>
</reference>
<proteinExistence type="inferred from homology"/>
<dbReference type="PANTHER" id="PTHR46268:SF15">
    <property type="entry name" value="UNIVERSAL STRESS PROTEIN HP_0031"/>
    <property type="match status" value="1"/>
</dbReference>
<dbReference type="Gene3D" id="3.40.50.620">
    <property type="entry name" value="HUPs"/>
    <property type="match status" value="1"/>
</dbReference>
<gene>
    <name evidence="3" type="ordered locus">PANA_2735</name>
</gene>
<feature type="domain" description="UspA" evidence="2">
    <location>
        <begin position="13"/>
        <end position="157"/>
    </location>
</feature>
<dbReference type="InterPro" id="IPR006015">
    <property type="entry name" value="Universal_stress_UspA"/>
</dbReference>
<dbReference type="CDD" id="cd23659">
    <property type="entry name" value="USP_At3g01520-like"/>
    <property type="match status" value="1"/>
</dbReference>
<dbReference type="AlphaFoldDB" id="D4GJF2"/>
<evidence type="ECO:0000256" key="1">
    <source>
        <dbReference type="ARBA" id="ARBA00008791"/>
    </source>
</evidence>
<dbReference type="Pfam" id="PF00582">
    <property type="entry name" value="Usp"/>
    <property type="match status" value="1"/>
</dbReference>
<dbReference type="InterPro" id="IPR014729">
    <property type="entry name" value="Rossmann-like_a/b/a_fold"/>
</dbReference>
<dbReference type="Proteomes" id="UP000001702">
    <property type="component" value="Chromosome"/>
</dbReference>
<organism evidence="3 4">
    <name type="scientific">Pantoea ananatis (strain LMG 20103)</name>
    <dbReference type="NCBI Taxonomy" id="706191"/>
    <lineage>
        <taxon>Bacteria</taxon>
        <taxon>Pseudomonadati</taxon>
        <taxon>Pseudomonadota</taxon>
        <taxon>Gammaproteobacteria</taxon>
        <taxon>Enterobacterales</taxon>
        <taxon>Erwiniaceae</taxon>
        <taxon>Pantoea</taxon>
    </lineage>
</organism>
<dbReference type="KEGG" id="pam:PANA_2735"/>
<name>D4GJF2_PANAM</name>
<dbReference type="STRING" id="706191.PANA_2735"/>
<evidence type="ECO:0000313" key="4">
    <source>
        <dbReference type="Proteomes" id="UP000001702"/>
    </source>
</evidence>
<accession>D4GJF2</accession>
<protein>
    <recommendedName>
        <fullName evidence="2">UspA domain-containing protein</fullName>
    </recommendedName>
</protein>
<evidence type="ECO:0000313" key="3">
    <source>
        <dbReference type="EMBL" id="ADD77902.1"/>
    </source>
</evidence>
<keyword evidence="4" id="KW-1185">Reference proteome</keyword>